<accession>A0A5J9WJE8</accession>
<dbReference type="AlphaFoldDB" id="A0A5J9WJE8"/>
<feature type="domain" description="GATA-type" evidence="2">
    <location>
        <begin position="22"/>
        <end position="75"/>
    </location>
</feature>
<sequence length="136" mass="14863">MQFDDERDTGVAGGNGEIDDRADEPTRCLRCGISANATPHMRRGPEGRRTLCNACGIAWAKDFSVSSFHRNGLNGDEQEIQDYTPLAGMQQQQFLGNFHLSNGTGEPLFLMALVKRIDVVTLSPRGGFGKQSYPDG</sequence>
<keyword evidence="4" id="KW-1185">Reference proteome</keyword>
<dbReference type="InterPro" id="IPR000679">
    <property type="entry name" value="Znf_GATA"/>
</dbReference>
<dbReference type="GO" id="GO:0043565">
    <property type="term" value="F:sequence-specific DNA binding"/>
    <property type="evidence" value="ECO:0007669"/>
    <property type="project" value="InterPro"/>
</dbReference>
<comment type="caution">
    <text evidence="3">The sequence shown here is derived from an EMBL/GenBank/DDBJ whole genome shotgun (WGS) entry which is preliminary data.</text>
</comment>
<dbReference type="GO" id="GO:0008270">
    <property type="term" value="F:zinc ion binding"/>
    <property type="evidence" value="ECO:0007669"/>
    <property type="project" value="InterPro"/>
</dbReference>
<dbReference type="EMBL" id="RWGY01000004">
    <property type="protein sequence ID" value="TVU48191.1"/>
    <property type="molecule type" value="Genomic_DNA"/>
</dbReference>
<evidence type="ECO:0000256" key="1">
    <source>
        <dbReference type="SAM" id="MobiDB-lite"/>
    </source>
</evidence>
<dbReference type="SMART" id="SM00401">
    <property type="entry name" value="ZnF_GATA"/>
    <property type="match status" value="1"/>
</dbReference>
<dbReference type="GO" id="GO:0006355">
    <property type="term" value="P:regulation of DNA-templated transcription"/>
    <property type="evidence" value="ECO:0007669"/>
    <property type="project" value="InterPro"/>
</dbReference>
<organism evidence="3 4">
    <name type="scientific">Eragrostis curvula</name>
    <name type="common">weeping love grass</name>
    <dbReference type="NCBI Taxonomy" id="38414"/>
    <lineage>
        <taxon>Eukaryota</taxon>
        <taxon>Viridiplantae</taxon>
        <taxon>Streptophyta</taxon>
        <taxon>Embryophyta</taxon>
        <taxon>Tracheophyta</taxon>
        <taxon>Spermatophyta</taxon>
        <taxon>Magnoliopsida</taxon>
        <taxon>Liliopsida</taxon>
        <taxon>Poales</taxon>
        <taxon>Poaceae</taxon>
        <taxon>PACMAD clade</taxon>
        <taxon>Chloridoideae</taxon>
        <taxon>Eragrostideae</taxon>
        <taxon>Eragrostidinae</taxon>
        <taxon>Eragrostis</taxon>
    </lineage>
</organism>
<feature type="non-terminal residue" evidence="3">
    <location>
        <position position="1"/>
    </location>
</feature>
<dbReference type="Gramene" id="TVU48191">
    <property type="protein sequence ID" value="TVU48191"/>
    <property type="gene ID" value="EJB05_07818"/>
</dbReference>
<evidence type="ECO:0000313" key="3">
    <source>
        <dbReference type="EMBL" id="TVU48191.1"/>
    </source>
</evidence>
<dbReference type="Gene3D" id="3.30.50.10">
    <property type="entry name" value="Erythroid Transcription Factor GATA-1, subunit A"/>
    <property type="match status" value="1"/>
</dbReference>
<dbReference type="Proteomes" id="UP000324897">
    <property type="component" value="Chromosome 5"/>
</dbReference>
<dbReference type="Pfam" id="PF00320">
    <property type="entry name" value="GATA"/>
    <property type="match status" value="1"/>
</dbReference>
<dbReference type="PANTHER" id="PTHR46125">
    <property type="entry name" value="GATA TRANSCRIPTION FACTOR 28"/>
    <property type="match status" value="1"/>
</dbReference>
<reference evidence="3 4" key="1">
    <citation type="journal article" date="2019" name="Sci. Rep.">
        <title>A high-quality genome of Eragrostis curvula grass provides insights into Poaceae evolution and supports new strategies to enhance forage quality.</title>
        <authorList>
            <person name="Carballo J."/>
            <person name="Santos B.A.C.M."/>
            <person name="Zappacosta D."/>
            <person name="Garbus I."/>
            <person name="Selva J.P."/>
            <person name="Gallo C.A."/>
            <person name="Diaz A."/>
            <person name="Albertini E."/>
            <person name="Caccamo M."/>
            <person name="Echenique V."/>
        </authorList>
    </citation>
    <scope>NUCLEOTIDE SEQUENCE [LARGE SCALE GENOMIC DNA]</scope>
    <source>
        <strain evidence="4">cv. Victoria</strain>
        <tissue evidence="3">Leaf</tissue>
    </source>
</reference>
<proteinExistence type="predicted"/>
<evidence type="ECO:0000259" key="2">
    <source>
        <dbReference type="SMART" id="SM00401"/>
    </source>
</evidence>
<dbReference type="OrthoDB" id="694557at2759"/>
<name>A0A5J9WJE8_9POAL</name>
<dbReference type="PANTHER" id="PTHR46125:SF24">
    <property type="entry name" value="GATA TRANSCRIPTION FACTOR 18"/>
    <property type="match status" value="1"/>
</dbReference>
<dbReference type="InterPro" id="IPR045280">
    <property type="entry name" value="TIFY-like"/>
</dbReference>
<dbReference type="SUPFAM" id="SSF57716">
    <property type="entry name" value="Glucocorticoid receptor-like (DNA-binding domain)"/>
    <property type="match status" value="1"/>
</dbReference>
<gene>
    <name evidence="3" type="ORF">EJB05_07818</name>
</gene>
<dbReference type="InterPro" id="IPR013088">
    <property type="entry name" value="Znf_NHR/GATA"/>
</dbReference>
<evidence type="ECO:0000313" key="4">
    <source>
        <dbReference type="Proteomes" id="UP000324897"/>
    </source>
</evidence>
<feature type="region of interest" description="Disordered" evidence="1">
    <location>
        <begin position="1"/>
        <end position="21"/>
    </location>
</feature>
<protein>
    <recommendedName>
        <fullName evidence="2">GATA-type domain-containing protein</fullName>
    </recommendedName>
</protein>